<keyword evidence="1" id="KW-0472">Membrane</keyword>
<dbReference type="InterPro" id="IPR019422">
    <property type="entry name" value="7TM_GPCR_serpentine_rcpt_Srh"/>
</dbReference>
<feature type="transmembrane region" description="Helical" evidence="1">
    <location>
        <begin position="12"/>
        <end position="37"/>
    </location>
</feature>
<dbReference type="AlphaFoldDB" id="A0A1I7TXZ9"/>
<evidence type="ECO:0000313" key="3">
    <source>
        <dbReference type="WBParaSite" id="Csp11.Scaffold629.g12922.t1"/>
    </source>
</evidence>
<dbReference type="WBParaSite" id="Csp11.Scaffold629.g12922.t1">
    <property type="protein sequence ID" value="Csp11.Scaffold629.g12922.t1"/>
    <property type="gene ID" value="Csp11.Scaffold629.g12922"/>
</dbReference>
<feature type="transmembrane region" description="Helical" evidence="1">
    <location>
        <begin position="99"/>
        <end position="120"/>
    </location>
</feature>
<dbReference type="STRING" id="1561998.A0A1I7TXZ9"/>
<dbReference type="Proteomes" id="UP000095282">
    <property type="component" value="Unplaced"/>
</dbReference>
<proteinExistence type="predicted"/>
<evidence type="ECO:0000256" key="1">
    <source>
        <dbReference type="SAM" id="Phobius"/>
    </source>
</evidence>
<dbReference type="PANTHER" id="PTHR22941">
    <property type="entry name" value="SERPENTINE RECEPTOR"/>
    <property type="match status" value="1"/>
</dbReference>
<dbReference type="SUPFAM" id="SSF81321">
    <property type="entry name" value="Family A G protein-coupled receptor-like"/>
    <property type="match status" value="1"/>
</dbReference>
<keyword evidence="2" id="KW-1185">Reference proteome</keyword>
<dbReference type="InterPro" id="IPR053220">
    <property type="entry name" value="Nematode_rcpt-like_serp_H"/>
</dbReference>
<keyword evidence="1" id="KW-0812">Transmembrane</keyword>
<dbReference type="eggNOG" id="ENOG502RT6X">
    <property type="taxonomic scope" value="Eukaryota"/>
</dbReference>
<protein>
    <submittedName>
        <fullName evidence="3">Serpentine Receptor, class H</fullName>
    </submittedName>
</protein>
<organism evidence="2 3">
    <name type="scientific">Caenorhabditis tropicalis</name>
    <dbReference type="NCBI Taxonomy" id="1561998"/>
    <lineage>
        <taxon>Eukaryota</taxon>
        <taxon>Metazoa</taxon>
        <taxon>Ecdysozoa</taxon>
        <taxon>Nematoda</taxon>
        <taxon>Chromadorea</taxon>
        <taxon>Rhabditida</taxon>
        <taxon>Rhabditina</taxon>
        <taxon>Rhabditomorpha</taxon>
        <taxon>Rhabditoidea</taxon>
        <taxon>Rhabditidae</taxon>
        <taxon>Peloderinae</taxon>
        <taxon>Caenorhabditis</taxon>
    </lineage>
</organism>
<feature type="transmembrane region" description="Helical" evidence="1">
    <location>
        <begin position="203"/>
        <end position="233"/>
    </location>
</feature>
<feature type="transmembrane region" description="Helical" evidence="1">
    <location>
        <begin position="157"/>
        <end position="183"/>
    </location>
</feature>
<dbReference type="PANTHER" id="PTHR22941:SF2">
    <property type="entry name" value="SERPENTINE RECEPTOR, CLASS H-RELATED"/>
    <property type="match status" value="1"/>
</dbReference>
<keyword evidence="1" id="KW-1133">Transmembrane helix</keyword>
<sequence>MKTPEQMKSAKFYLLNLHFWIIMFDYSFGILTIPFFLFPVVGGHPLGVLRYLGVSTLFQTIFVCIAFNNMLVSIVAIFESRFNTLCTFQWMKYWRRIRVKWLVVYYLVTMIPFIMFSFLVPDQAIASHYIKEKLPCLPEYIYQADNLIFSINFSNHIIVLMLIGIIDGSKGIFFVICLTWNIIQQLKAGTMSQKTYRMQRKFFFALVIQMQVPFITMSVPCIYGFISILALYYNQALTNLGVIACSMHGIISTLVMILIHRPYRELVMKVFKKPVTVLSKEVSKHTFPLKLNSLAPIRN</sequence>
<feature type="transmembrane region" description="Helical" evidence="1">
    <location>
        <begin position="57"/>
        <end position="78"/>
    </location>
</feature>
<dbReference type="Pfam" id="PF10318">
    <property type="entry name" value="7TM_GPCR_Srh"/>
    <property type="match status" value="1"/>
</dbReference>
<name>A0A1I7TXZ9_9PELO</name>
<accession>A0A1I7TXZ9</accession>
<feature type="transmembrane region" description="Helical" evidence="1">
    <location>
        <begin position="239"/>
        <end position="259"/>
    </location>
</feature>
<evidence type="ECO:0000313" key="2">
    <source>
        <dbReference type="Proteomes" id="UP000095282"/>
    </source>
</evidence>
<reference evidence="3" key="1">
    <citation type="submission" date="2016-11" db="UniProtKB">
        <authorList>
            <consortium name="WormBaseParasite"/>
        </authorList>
    </citation>
    <scope>IDENTIFICATION</scope>
</reference>